<organism evidence="1">
    <name type="scientific">Sesamum radiatum</name>
    <name type="common">Black benniseed</name>
    <dbReference type="NCBI Taxonomy" id="300843"/>
    <lineage>
        <taxon>Eukaryota</taxon>
        <taxon>Viridiplantae</taxon>
        <taxon>Streptophyta</taxon>
        <taxon>Embryophyta</taxon>
        <taxon>Tracheophyta</taxon>
        <taxon>Spermatophyta</taxon>
        <taxon>Magnoliopsida</taxon>
        <taxon>eudicotyledons</taxon>
        <taxon>Gunneridae</taxon>
        <taxon>Pentapetalae</taxon>
        <taxon>asterids</taxon>
        <taxon>lamiids</taxon>
        <taxon>Lamiales</taxon>
        <taxon>Pedaliaceae</taxon>
        <taxon>Sesamum</taxon>
    </lineage>
</organism>
<reference evidence="1" key="2">
    <citation type="journal article" date="2024" name="Plant">
        <title>Genomic evolution and insights into agronomic trait innovations of Sesamum species.</title>
        <authorList>
            <person name="Miao H."/>
            <person name="Wang L."/>
            <person name="Qu L."/>
            <person name="Liu H."/>
            <person name="Sun Y."/>
            <person name="Le M."/>
            <person name="Wang Q."/>
            <person name="Wei S."/>
            <person name="Zheng Y."/>
            <person name="Lin W."/>
            <person name="Duan Y."/>
            <person name="Cao H."/>
            <person name="Xiong S."/>
            <person name="Wang X."/>
            <person name="Wei L."/>
            <person name="Li C."/>
            <person name="Ma Q."/>
            <person name="Ju M."/>
            <person name="Zhao R."/>
            <person name="Li G."/>
            <person name="Mu C."/>
            <person name="Tian Q."/>
            <person name="Mei H."/>
            <person name="Zhang T."/>
            <person name="Gao T."/>
            <person name="Zhang H."/>
        </authorList>
    </citation>
    <scope>NUCLEOTIDE SEQUENCE</scope>
    <source>
        <strain evidence="1">G02</strain>
    </source>
</reference>
<reference evidence="1" key="1">
    <citation type="submission" date="2020-06" db="EMBL/GenBank/DDBJ databases">
        <authorList>
            <person name="Li T."/>
            <person name="Hu X."/>
            <person name="Zhang T."/>
            <person name="Song X."/>
            <person name="Zhang H."/>
            <person name="Dai N."/>
            <person name="Sheng W."/>
            <person name="Hou X."/>
            <person name="Wei L."/>
        </authorList>
    </citation>
    <scope>NUCLEOTIDE SEQUENCE</scope>
    <source>
        <strain evidence="1">G02</strain>
        <tissue evidence="1">Leaf</tissue>
    </source>
</reference>
<comment type="caution">
    <text evidence="1">The sequence shown here is derived from an EMBL/GenBank/DDBJ whole genome shotgun (WGS) entry which is preliminary data.</text>
</comment>
<dbReference type="AlphaFoldDB" id="A0AAW2K4Q6"/>
<sequence>MMIQVQGKAKFGMKFKKKEKAKKVVTETFEPRAIEKPMLGCFICGNLEQQVRDYPNATS</sequence>
<name>A0AAW2K4Q6_SESRA</name>
<protein>
    <submittedName>
        <fullName evidence="1">Uncharacterized protein</fullName>
    </submittedName>
</protein>
<dbReference type="EMBL" id="JACGWJ010000030">
    <property type="protein sequence ID" value="KAL0301620.1"/>
    <property type="molecule type" value="Genomic_DNA"/>
</dbReference>
<gene>
    <name evidence="1" type="ORF">Sradi_6438800</name>
</gene>
<accession>A0AAW2K4Q6</accession>
<proteinExistence type="predicted"/>
<evidence type="ECO:0000313" key="1">
    <source>
        <dbReference type="EMBL" id="KAL0301620.1"/>
    </source>
</evidence>